<dbReference type="Proteomes" id="UP000813461">
    <property type="component" value="Unassembled WGS sequence"/>
</dbReference>
<evidence type="ECO:0000313" key="3">
    <source>
        <dbReference type="Proteomes" id="UP000813461"/>
    </source>
</evidence>
<protein>
    <recommendedName>
        <fullName evidence="1">DUF7730 domain-containing protein</fullName>
    </recommendedName>
</protein>
<dbReference type="EMBL" id="JAGMVJ010000011">
    <property type="protein sequence ID" value="KAH7086417.1"/>
    <property type="molecule type" value="Genomic_DNA"/>
</dbReference>
<keyword evidence="3" id="KW-1185">Reference proteome</keyword>
<sequence>MLPPASLDMSAATVSTASAPADLDRISFLDLPAEVRNTVYSELFEHVDPILVTTNERHSGRVTLHRRQDDRNDDLPRVKHPTEERLLTEGEAHPLAPCDTLQSYQTGLSLFRVCQQLHAEASSIFYSNNTFLITRKRIHHVTEHGPLCHKAKHVLCSWFEQIGTGRTLLRKLHVNLNTLCRQHCESDRTDPWGPTSTPRDLDVSSILIAVWKYRVHVKMSIIDASEHKHGDQVSLDCYEKASVSIIVNKLCKDELGIARFWRTLGEVTVEENEKQGSITYWTTSNHGVGACADWCECRDYTTRDEGTSRYICVDTRSVFSIVNDKEIHWKTKSAPAGLSMLPHYLITNIANAFLEVDTITIIDLNSEANFSTMIVLPYISYKWRELSHHLFDRAVILKMTCKSAPSQICSAPKIEQLMDTRLSDSLPWGTWPWLYGRHCSFSFRIEVSVDHPVQLEDIRLQIMPFIIATSSTWSDRQIIIEINAPETTKCQTTVRLGFLRRTILKTLEKYAGNQVLGTRDLFCPDVWVNGLGSIEEVNTRHINNLDSSGPTGSFASRLYDVQHDGTNSWDDRPHTPLKGSSTVRFDTSNGSFGHGRVI</sequence>
<comment type="caution">
    <text evidence="2">The sequence shown here is derived from an EMBL/GenBank/DDBJ whole genome shotgun (WGS) entry which is preliminary data.</text>
</comment>
<evidence type="ECO:0000259" key="1">
    <source>
        <dbReference type="Pfam" id="PF24864"/>
    </source>
</evidence>
<feature type="domain" description="DUF7730" evidence="1">
    <location>
        <begin position="28"/>
        <end position="135"/>
    </location>
</feature>
<proteinExistence type="predicted"/>
<dbReference type="PANTHER" id="PTHR42085">
    <property type="entry name" value="F-BOX DOMAIN-CONTAINING PROTEIN"/>
    <property type="match status" value="1"/>
</dbReference>
<organism evidence="2 3">
    <name type="scientific">Paraphoma chrysanthemicola</name>
    <dbReference type="NCBI Taxonomy" id="798071"/>
    <lineage>
        <taxon>Eukaryota</taxon>
        <taxon>Fungi</taxon>
        <taxon>Dikarya</taxon>
        <taxon>Ascomycota</taxon>
        <taxon>Pezizomycotina</taxon>
        <taxon>Dothideomycetes</taxon>
        <taxon>Pleosporomycetidae</taxon>
        <taxon>Pleosporales</taxon>
        <taxon>Pleosporineae</taxon>
        <taxon>Phaeosphaeriaceae</taxon>
        <taxon>Paraphoma</taxon>
    </lineage>
</organism>
<dbReference type="InterPro" id="IPR056632">
    <property type="entry name" value="DUF7730"/>
</dbReference>
<accession>A0A8K0R4I6</accession>
<dbReference type="Pfam" id="PF24864">
    <property type="entry name" value="DUF7730"/>
    <property type="match status" value="1"/>
</dbReference>
<gene>
    <name evidence="2" type="ORF">FB567DRAFT_70062</name>
</gene>
<dbReference type="PANTHER" id="PTHR42085:SF1">
    <property type="entry name" value="F-BOX DOMAIN-CONTAINING PROTEIN"/>
    <property type="match status" value="1"/>
</dbReference>
<evidence type="ECO:0000313" key="2">
    <source>
        <dbReference type="EMBL" id="KAH7086417.1"/>
    </source>
</evidence>
<dbReference type="AlphaFoldDB" id="A0A8K0R4I6"/>
<reference evidence="2" key="1">
    <citation type="journal article" date="2021" name="Nat. Commun.">
        <title>Genetic determinants of endophytism in the Arabidopsis root mycobiome.</title>
        <authorList>
            <person name="Mesny F."/>
            <person name="Miyauchi S."/>
            <person name="Thiergart T."/>
            <person name="Pickel B."/>
            <person name="Atanasova L."/>
            <person name="Karlsson M."/>
            <person name="Huettel B."/>
            <person name="Barry K.W."/>
            <person name="Haridas S."/>
            <person name="Chen C."/>
            <person name="Bauer D."/>
            <person name="Andreopoulos W."/>
            <person name="Pangilinan J."/>
            <person name="LaButti K."/>
            <person name="Riley R."/>
            <person name="Lipzen A."/>
            <person name="Clum A."/>
            <person name="Drula E."/>
            <person name="Henrissat B."/>
            <person name="Kohler A."/>
            <person name="Grigoriev I.V."/>
            <person name="Martin F.M."/>
            <person name="Hacquard S."/>
        </authorList>
    </citation>
    <scope>NUCLEOTIDE SEQUENCE</scope>
    <source>
        <strain evidence="2">MPI-SDFR-AT-0120</strain>
    </source>
</reference>
<name>A0A8K0R4I6_9PLEO</name>
<dbReference type="OrthoDB" id="3801356at2759"/>
<dbReference type="InterPro" id="IPR038883">
    <property type="entry name" value="AN11006-like"/>
</dbReference>